<sequence length="104" mass="11551">MYSSFFNGGKSSHDFCRLGQGEREYLLLTKNHPVPTPAFRAGAPVIPLAFSPVYVGAFTNMHITPRPETTICRSHKELLRAGIEAATRFMVASCPPISHNYRIT</sequence>
<evidence type="ECO:0000313" key="1">
    <source>
        <dbReference type="EMBL" id="SOQ38798.1"/>
    </source>
</evidence>
<reference evidence="1" key="1">
    <citation type="submission" date="2016-07" db="EMBL/GenBank/DDBJ databases">
        <authorList>
            <person name="Bretaudeau A."/>
        </authorList>
    </citation>
    <scope>NUCLEOTIDE SEQUENCE</scope>
    <source>
        <strain evidence="1">Rice</strain>
        <tissue evidence="1">Whole body</tissue>
    </source>
</reference>
<protein>
    <submittedName>
        <fullName evidence="1">SFRICE_031082</fullName>
    </submittedName>
</protein>
<dbReference type="AlphaFoldDB" id="A0A2H1VD88"/>
<gene>
    <name evidence="1" type="ORF">SFRICE_031082</name>
</gene>
<accession>A0A2H1VD88</accession>
<proteinExistence type="predicted"/>
<dbReference type="EMBL" id="ODYU01001920">
    <property type="protein sequence ID" value="SOQ38798.1"/>
    <property type="molecule type" value="Genomic_DNA"/>
</dbReference>
<organism evidence="1">
    <name type="scientific">Spodoptera frugiperda</name>
    <name type="common">Fall armyworm</name>
    <dbReference type="NCBI Taxonomy" id="7108"/>
    <lineage>
        <taxon>Eukaryota</taxon>
        <taxon>Metazoa</taxon>
        <taxon>Ecdysozoa</taxon>
        <taxon>Arthropoda</taxon>
        <taxon>Hexapoda</taxon>
        <taxon>Insecta</taxon>
        <taxon>Pterygota</taxon>
        <taxon>Neoptera</taxon>
        <taxon>Endopterygota</taxon>
        <taxon>Lepidoptera</taxon>
        <taxon>Glossata</taxon>
        <taxon>Ditrysia</taxon>
        <taxon>Noctuoidea</taxon>
        <taxon>Noctuidae</taxon>
        <taxon>Amphipyrinae</taxon>
        <taxon>Spodoptera</taxon>
    </lineage>
</organism>
<name>A0A2H1VD88_SPOFR</name>